<sequence>LCYPLRELNHRRMEEITDKNRHAKGEVIAINNDENSRNGQLNARMDKEEELAPSSTVCELLQKVAELQQENFYYSKKVKELEKRVSNLSTELAVERRKNLEFDETPILGGRIVKDTVPVPSVITMQQKVIESLEKVVELQRKFVGLLVKKRECDSQVDLLDCRTRPIGVWENNEILEGKPEVVDNSKR</sequence>
<protein>
    <submittedName>
        <fullName evidence="2">Uncharacterized protein</fullName>
    </submittedName>
</protein>
<organism evidence="2 3">
    <name type="scientific">Pristionchus mayeri</name>
    <dbReference type="NCBI Taxonomy" id="1317129"/>
    <lineage>
        <taxon>Eukaryota</taxon>
        <taxon>Metazoa</taxon>
        <taxon>Ecdysozoa</taxon>
        <taxon>Nematoda</taxon>
        <taxon>Chromadorea</taxon>
        <taxon>Rhabditida</taxon>
        <taxon>Rhabditina</taxon>
        <taxon>Diplogasteromorpha</taxon>
        <taxon>Diplogasteroidea</taxon>
        <taxon>Neodiplogasteridae</taxon>
        <taxon>Pristionchus</taxon>
    </lineage>
</organism>
<reference evidence="3" key="1">
    <citation type="submission" date="2022-10" db="EMBL/GenBank/DDBJ databases">
        <title>Genome assembly of Pristionchus species.</title>
        <authorList>
            <person name="Yoshida K."/>
            <person name="Sommer R.J."/>
        </authorList>
    </citation>
    <scope>NUCLEOTIDE SEQUENCE [LARGE SCALE GENOMIC DNA]</scope>
    <source>
        <strain evidence="3">RS5460</strain>
    </source>
</reference>
<feature type="non-terminal residue" evidence="2">
    <location>
        <position position="1"/>
    </location>
</feature>
<dbReference type="AlphaFoldDB" id="A0AAN5I3E0"/>
<accession>A0AAN5I3E0</accession>
<dbReference type="EMBL" id="BTRK01000004">
    <property type="protein sequence ID" value="GMR50562.1"/>
    <property type="molecule type" value="Genomic_DNA"/>
</dbReference>
<keyword evidence="3" id="KW-1185">Reference proteome</keyword>
<evidence type="ECO:0000313" key="3">
    <source>
        <dbReference type="Proteomes" id="UP001328107"/>
    </source>
</evidence>
<gene>
    <name evidence="2" type="ORF">PMAYCL1PPCAC_20757</name>
</gene>
<comment type="caution">
    <text evidence="2">The sequence shown here is derived from an EMBL/GenBank/DDBJ whole genome shotgun (WGS) entry which is preliminary data.</text>
</comment>
<feature type="non-terminal residue" evidence="2">
    <location>
        <position position="188"/>
    </location>
</feature>
<evidence type="ECO:0000313" key="2">
    <source>
        <dbReference type="EMBL" id="GMR50562.1"/>
    </source>
</evidence>
<feature type="coiled-coil region" evidence="1">
    <location>
        <begin position="31"/>
        <end position="98"/>
    </location>
</feature>
<proteinExistence type="predicted"/>
<name>A0AAN5I3E0_9BILA</name>
<evidence type="ECO:0000256" key="1">
    <source>
        <dbReference type="SAM" id="Coils"/>
    </source>
</evidence>
<dbReference type="Proteomes" id="UP001328107">
    <property type="component" value="Unassembled WGS sequence"/>
</dbReference>
<keyword evidence="1" id="KW-0175">Coiled coil</keyword>